<dbReference type="OrthoDB" id="9795204at2"/>
<accession>A0A3E2B6J4</accession>
<dbReference type="Proteomes" id="UP000260649">
    <property type="component" value="Unassembled WGS sequence"/>
</dbReference>
<dbReference type="InterPro" id="IPR014997">
    <property type="entry name" value="DUF1847"/>
</dbReference>
<comment type="caution">
    <text evidence="1">The sequence shown here is derived from an EMBL/GenBank/DDBJ whole genome shotgun (WGS) entry which is preliminary data.</text>
</comment>
<keyword evidence="2" id="KW-1185">Reference proteome</keyword>
<dbReference type="AlphaFoldDB" id="A0A3E2B6J4"/>
<dbReference type="Pfam" id="PF08901">
    <property type="entry name" value="DUF1847"/>
    <property type="match status" value="1"/>
</dbReference>
<evidence type="ECO:0000313" key="2">
    <source>
        <dbReference type="Proteomes" id="UP000260649"/>
    </source>
</evidence>
<evidence type="ECO:0000313" key="1">
    <source>
        <dbReference type="EMBL" id="RFT07584.1"/>
    </source>
</evidence>
<dbReference type="GeneID" id="97994134"/>
<gene>
    <name evidence="1" type="ORF">DV520_00105</name>
</gene>
<protein>
    <submittedName>
        <fullName evidence="1">DUF1847 domain-containing protein</fullName>
    </submittedName>
</protein>
<proteinExistence type="predicted"/>
<dbReference type="RefSeq" id="WP_021919201.1">
    <property type="nucleotide sequence ID" value="NZ_CAKXKJ010000003.1"/>
</dbReference>
<reference evidence="1 2" key="1">
    <citation type="submission" date="2018-07" db="EMBL/GenBank/DDBJ databases">
        <title>GABA Modulating Bacteria of the Human Gut Microbiota.</title>
        <authorList>
            <person name="Strandwitz P."/>
            <person name="Kim K.H."/>
            <person name="Terekhova D."/>
            <person name="Liu J.K."/>
            <person name="Sharma A."/>
            <person name="Levering J."/>
            <person name="Mcdonald D."/>
            <person name="Dietrich D."/>
            <person name="Ramadhar T.R."/>
            <person name="Lekbua A."/>
            <person name="Mroue N."/>
            <person name="Liston C."/>
            <person name="Stewart E.J."/>
            <person name="Dubin M.J."/>
            <person name="Zengler K."/>
            <person name="Knight R."/>
            <person name="Gilbert J.A."/>
            <person name="Clardy J."/>
            <person name="Lewis K."/>
        </authorList>
    </citation>
    <scope>NUCLEOTIDE SEQUENCE [LARGE SCALE GENOMIC DNA]</scope>
    <source>
        <strain evidence="1 2">KLE1738</strain>
    </source>
</reference>
<name>A0A3E2B6J4_9FIRM</name>
<organism evidence="1 2">
    <name type="scientific">Evtepia gabavorous</name>
    <dbReference type="NCBI Taxonomy" id="2211183"/>
    <lineage>
        <taxon>Bacteria</taxon>
        <taxon>Bacillati</taxon>
        <taxon>Bacillota</taxon>
        <taxon>Clostridia</taxon>
        <taxon>Eubacteriales</taxon>
        <taxon>Evtepia</taxon>
    </lineage>
</organism>
<sequence length="217" mass="24110">MSQEIRRSCIDCAVTRCDNHTSTRPHPAFCVSQQVTEEQRAASLNQYLTDQEDRKLAQVAAGIESDGYRKWPRVQETILFAKRMGYHKIGIATCVALLRESRILAKMLRANGFEVFGVGCKTGEIFKTELGIDQAHQGPGPVACNPVLQAQLLNEAGTELNIVMGLCVGHDSLFYKHAKAVTTTLVVKDRVLVHNPVMALYTAEGYYANLMRPLEDE</sequence>
<dbReference type="EMBL" id="QQRQ01000001">
    <property type="protein sequence ID" value="RFT07584.1"/>
    <property type="molecule type" value="Genomic_DNA"/>
</dbReference>